<dbReference type="Pfam" id="PF00134">
    <property type="entry name" value="Cyclin_N"/>
    <property type="match status" value="1"/>
</dbReference>
<evidence type="ECO:0000256" key="1">
    <source>
        <dbReference type="ARBA" id="ARBA00022618"/>
    </source>
</evidence>
<keyword evidence="2" id="KW-0195">Cyclin</keyword>
<evidence type="ECO:0000256" key="3">
    <source>
        <dbReference type="ARBA" id="ARBA00023306"/>
    </source>
</evidence>
<keyword evidence="1" id="KW-0132">Cell division</keyword>
<protein>
    <recommendedName>
        <fullName evidence="4">Cyclin C-terminal domain-containing protein</fullName>
    </recommendedName>
</protein>
<dbReference type="InterPro" id="IPR006671">
    <property type="entry name" value="Cyclin_N"/>
</dbReference>
<evidence type="ECO:0000259" key="4">
    <source>
        <dbReference type="SMART" id="SM01332"/>
    </source>
</evidence>
<name>A0A8J5L3J2_ZINOF</name>
<dbReference type="AlphaFoldDB" id="A0A8J5L3J2"/>
<dbReference type="SMART" id="SM01332">
    <property type="entry name" value="Cyclin_C"/>
    <property type="match status" value="1"/>
</dbReference>
<dbReference type="CDD" id="cd20544">
    <property type="entry name" value="CYCLIN_AtCycD-like_rpt2"/>
    <property type="match status" value="1"/>
</dbReference>
<dbReference type="InterPro" id="IPR004367">
    <property type="entry name" value="Cyclin_C-dom"/>
</dbReference>
<dbReference type="InterPro" id="IPR036915">
    <property type="entry name" value="Cyclin-like_sf"/>
</dbReference>
<feature type="domain" description="Cyclin C-terminal" evidence="4">
    <location>
        <begin position="228"/>
        <end position="350"/>
    </location>
</feature>
<proteinExistence type="predicted"/>
<evidence type="ECO:0000313" key="5">
    <source>
        <dbReference type="EMBL" id="KAG6499330.1"/>
    </source>
</evidence>
<keyword evidence="3" id="KW-0131">Cell cycle</keyword>
<evidence type="ECO:0000256" key="2">
    <source>
        <dbReference type="ARBA" id="ARBA00023127"/>
    </source>
</evidence>
<dbReference type="PANTHER" id="PTHR10177">
    <property type="entry name" value="CYCLINS"/>
    <property type="match status" value="1"/>
</dbReference>
<reference evidence="5 6" key="1">
    <citation type="submission" date="2020-08" db="EMBL/GenBank/DDBJ databases">
        <title>Plant Genome Project.</title>
        <authorList>
            <person name="Zhang R.-G."/>
        </authorList>
    </citation>
    <scope>NUCLEOTIDE SEQUENCE [LARGE SCALE GENOMIC DNA]</scope>
    <source>
        <tissue evidence="5">Rhizome</tissue>
    </source>
</reference>
<dbReference type="SUPFAM" id="SSF47954">
    <property type="entry name" value="Cyclin-like"/>
    <property type="match status" value="2"/>
</dbReference>
<comment type="caution">
    <text evidence="5">The sequence shown here is derived from an EMBL/GenBank/DDBJ whole genome shotgun (WGS) entry which is preliminary data.</text>
</comment>
<gene>
    <name evidence="5" type="ORF">ZIOFF_039094</name>
</gene>
<dbReference type="GO" id="GO:0051301">
    <property type="term" value="P:cell division"/>
    <property type="evidence" value="ECO:0007669"/>
    <property type="project" value="UniProtKB-KW"/>
</dbReference>
<organism evidence="5 6">
    <name type="scientific">Zingiber officinale</name>
    <name type="common">Ginger</name>
    <name type="synonym">Amomum zingiber</name>
    <dbReference type="NCBI Taxonomy" id="94328"/>
    <lineage>
        <taxon>Eukaryota</taxon>
        <taxon>Viridiplantae</taxon>
        <taxon>Streptophyta</taxon>
        <taxon>Embryophyta</taxon>
        <taxon>Tracheophyta</taxon>
        <taxon>Spermatophyta</taxon>
        <taxon>Magnoliopsida</taxon>
        <taxon>Liliopsida</taxon>
        <taxon>Zingiberales</taxon>
        <taxon>Zingiberaceae</taxon>
        <taxon>Zingiber</taxon>
    </lineage>
</organism>
<dbReference type="Pfam" id="PF02984">
    <property type="entry name" value="Cyclin_C"/>
    <property type="match status" value="1"/>
</dbReference>
<dbReference type="InterPro" id="IPR039361">
    <property type="entry name" value="Cyclin"/>
</dbReference>
<dbReference type="Proteomes" id="UP000734854">
    <property type="component" value="Unassembled WGS sequence"/>
</dbReference>
<keyword evidence="6" id="KW-1185">Reference proteome</keyword>
<dbReference type="EMBL" id="JACMSC010000011">
    <property type="protein sequence ID" value="KAG6499330.1"/>
    <property type="molecule type" value="Genomic_DNA"/>
</dbReference>
<sequence>MPLDHAACFDLLCSENADDLANDHGGEDAACAAALFPDDSEESIAGFIEVAADYSPVCGYPDRFRSNSLDSSARQEAVAWILKACPLALLFPLQRIVDRSPILTDAWCSISGARVLPFPSPDGVSCRELHGSVPLFSPSAGELISEIKVLGLMWQILYTIFLFAQQNEWALQLLSVACLSLATKMEEALLPSLLDLQVEGAKLIFEPRTVLRMELLVLAALDWRLRSVTPFTFIDFFVHKIDPIGKHARYLIAWATEITLAAIKDIRFLSHCPSSLAAAAIIRATDEIKDLDSINPVTAASWCIGLSEEGIANCYQSLEKDIINNSKTPHMVPNQELDVASRQAAAFLPLQWLCFLLPFEFHLDAGTTIPIVERQHWKQTWTMVSTHRATIHPINTAQSIPFAQQEPKARQ</sequence>
<evidence type="ECO:0000313" key="6">
    <source>
        <dbReference type="Proteomes" id="UP000734854"/>
    </source>
</evidence>
<dbReference type="Gene3D" id="1.10.472.10">
    <property type="entry name" value="Cyclin-like"/>
    <property type="match status" value="2"/>
</dbReference>
<accession>A0A8J5L3J2</accession>